<evidence type="ECO:0000256" key="1">
    <source>
        <dbReference type="SAM" id="MobiDB-lite"/>
    </source>
</evidence>
<dbReference type="Proteomes" id="UP001497516">
    <property type="component" value="Chromosome 10"/>
</dbReference>
<proteinExistence type="predicted"/>
<dbReference type="AlphaFoldDB" id="A0AAV2CYW4"/>
<keyword evidence="3" id="KW-1185">Reference proteome</keyword>
<dbReference type="EMBL" id="OZ034814">
    <property type="protein sequence ID" value="CAL1361058.1"/>
    <property type="molecule type" value="Genomic_DNA"/>
</dbReference>
<organism evidence="2 3">
    <name type="scientific">Linum trigynum</name>
    <dbReference type="NCBI Taxonomy" id="586398"/>
    <lineage>
        <taxon>Eukaryota</taxon>
        <taxon>Viridiplantae</taxon>
        <taxon>Streptophyta</taxon>
        <taxon>Embryophyta</taxon>
        <taxon>Tracheophyta</taxon>
        <taxon>Spermatophyta</taxon>
        <taxon>Magnoliopsida</taxon>
        <taxon>eudicotyledons</taxon>
        <taxon>Gunneridae</taxon>
        <taxon>Pentapetalae</taxon>
        <taxon>rosids</taxon>
        <taxon>fabids</taxon>
        <taxon>Malpighiales</taxon>
        <taxon>Linaceae</taxon>
        <taxon>Linum</taxon>
    </lineage>
</organism>
<evidence type="ECO:0000313" key="3">
    <source>
        <dbReference type="Proteomes" id="UP001497516"/>
    </source>
</evidence>
<protein>
    <submittedName>
        <fullName evidence="2">Uncharacterized protein</fullName>
    </submittedName>
</protein>
<reference evidence="2 3" key="1">
    <citation type="submission" date="2024-04" db="EMBL/GenBank/DDBJ databases">
        <authorList>
            <person name="Fracassetti M."/>
        </authorList>
    </citation>
    <scope>NUCLEOTIDE SEQUENCE [LARGE SCALE GENOMIC DNA]</scope>
</reference>
<feature type="region of interest" description="Disordered" evidence="1">
    <location>
        <begin position="1"/>
        <end position="24"/>
    </location>
</feature>
<feature type="compositionally biased region" description="Basic and acidic residues" evidence="1">
    <location>
        <begin position="7"/>
        <end position="24"/>
    </location>
</feature>
<name>A0AAV2CYW4_9ROSI</name>
<sequence>MVSSVAGEDRFRGEDSSVPDKDDVGLESDRKKIYVKATARIVDWGKFGKIERLGSNTGGEEEGSMRLVMGEFFLNDLSSTIQ</sequence>
<accession>A0AAV2CYW4</accession>
<evidence type="ECO:0000313" key="2">
    <source>
        <dbReference type="EMBL" id="CAL1361058.1"/>
    </source>
</evidence>
<gene>
    <name evidence="2" type="ORF">LTRI10_LOCUS8453</name>
</gene>